<sequence length="311" mass="36128">MVHILHKDTHTIEEKGATKKKLNIVQKLDSFQKTAIRQKVHSFFMEGELPTLDKIEQEKYSHRTPRNSNLADKIYKRNSFFRNEQCNIYYLDETWVNAGQTVTKVWTTFNKSRQAFVEGVSTGSKNPTDDCQWVFECSKTGDYHETMDAIHFEEWFRKVISKMQPNDVVVMENASYIATREKTLTTQWKKQQITDWLISKNVECEAVDKKPHLMKRVDAVKINYQKYVTGEIATEKGVTVLRLPPYHCELNPIELKNGRIVWNTLKKLKQTDSVARGIDDQIDNTVDRIVINLLENSESDTSSIISSEMLS</sequence>
<protein>
    <recommendedName>
        <fullName evidence="1">Tc1-like transposase DDE domain-containing protein</fullName>
    </recommendedName>
</protein>
<evidence type="ECO:0000313" key="2">
    <source>
        <dbReference type="EMBL" id="KAL0879632.1"/>
    </source>
</evidence>
<comment type="caution">
    <text evidence="2">The sequence shown here is derived from an EMBL/GenBank/DDBJ whole genome shotgun (WGS) entry which is preliminary data.</text>
</comment>
<dbReference type="EMBL" id="JBEUOH010000014">
    <property type="protein sequence ID" value="KAL0879632.1"/>
    <property type="molecule type" value="Genomic_DNA"/>
</dbReference>
<organism evidence="2 3">
    <name type="scientific">Loxostege sticticalis</name>
    <name type="common">Beet webworm moth</name>
    <dbReference type="NCBI Taxonomy" id="481309"/>
    <lineage>
        <taxon>Eukaryota</taxon>
        <taxon>Metazoa</taxon>
        <taxon>Ecdysozoa</taxon>
        <taxon>Arthropoda</taxon>
        <taxon>Hexapoda</taxon>
        <taxon>Insecta</taxon>
        <taxon>Pterygota</taxon>
        <taxon>Neoptera</taxon>
        <taxon>Endopterygota</taxon>
        <taxon>Lepidoptera</taxon>
        <taxon>Glossata</taxon>
        <taxon>Ditrysia</taxon>
        <taxon>Pyraloidea</taxon>
        <taxon>Crambidae</taxon>
        <taxon>Pyraustinae</taxon>
        <taxon>Loxostege</taxon>
    </lineage>
</organism>
<dbReference type="PANTHER" id="PTHR33939:SF1">
    <property type="entry name" value="DUF4371 DOMAIN-CONTAINING PROTEIN"/>
    <property type="match status" value="1"/>
</dbReference>
<feature type="domain" description="Tc1-like transposase DDE" evidence="1">
    <location>
        <begin position="88"/>
        <end position="264"/>
    </location>
</feature>
<evidence type="ECO:0000313" key="3">
    <source>
        <dbReference type="Proteomes" id="UP001549920"/>
    </source>
</evidence>
<reference evidence="2 3" key="1">
    <citation type="submission" date="2024-06" db="EMBL/GenBank/DDBJ databases">
        <title>A chromosome-level genome assembly of beet webworm, Loxostege sticticalis.</title>
        <authorList>
            <person name="Zhang Y."/>
        </authorList>
    </citation>
    <scope>NUCLEOTIDE SEQUENCE [LARGE SCALE GENOMIC DNA]</scope>
    <source>
        <strain evidence="2">AQ026</strain>
        <tissue evidence="2">Whole body</tissue>
    </source>
</reference>
<dbReference type="InterPro" id="IPR036397">
    <property type="entry name" value="RNaseH_sf"/>
</dbReference>
<dbReference type="Gene3D" id="3.30.420.10">
    <property type="entry name" value="Ribonuclease H-like superfamily/Ribonuclease H"/>
    <property type="match status" value="1"/>
</dbReference>
<dbReference type="Pfam" id="PF13358">
    <property type="entry name" value="DDE_3"/>
    <property type="match status" value="1"/>
</dbReference>
<dbReference type="PANTHER" id="PTHR33939">
    <property type="entry name" value="PROTEIN CBG22215"/>
    <property type="match status" value="1"/>
</dbReference>
<dbReference type="InterPro" id="IPR038717">
    <property type="entry name" value="Tc1-like_DDE_dom"/>
</dbReference>
<dbReference type="Proteomes" id="UP001549920">
    <property type="component" value="Unassembled WGS sequence"/>
</dbReference>
<proteinExistence type="predicted"/>
<gene>
    <name evidence="2" type="ORF">ABMA27_003347</name>
</gene>
<name>A0ABR3HSW5_LOXSC</name>
<accession>A0ABR3HSW5</accession>
<keyword evidence="3" id="KW-1185">Reference proteome</keyword>
<evidence type="ECO:0000259" key="1">
    <source>
        <dbReference type="Pfam" id="PF13358"/>
    </source>
</evidence>